<evidence type="ECO:0000313" key="6">
    <source>
        <dbReference type="EMBL" id="KAF3890368.1"/>
    </source>
</evidence>
<dbReference type="GO" id="GO:0003824">
    <property type="term" value="F:catalytic activity"/>
    <property type="evidence" value="ECO:0007669"/>
    <property type="project" value="InterPro"/>
</dbReference>
<feature type="domain" description="Radical SAM core" evidence="5">
    <location>
        <begin position="41"/>
        <end position="262"/>
    </location>
</feature>
<proteinExistence type="predicted"/>
<gene>
    <name evidence="6" type="ORF">DA73_0400036660</name>
</gene>
<dbReference type="AlphaFoldDB" id="A0A8S9TDY8"/>
<keyword evidence="4" id="KW-0411">Iron-sulfur</keyword>
<evidence type="ECO:0000313" key="7">
    <source>
        <dbReference type="Proteomes" id="UP000029738"/>
    </source>
</evidence>
<comment type="caution">
    <text evidence="6">The sequence shown here is derived from an EMBL/GenBank/DDBJ whole genome shotgun (WGS) entry which is preliminary data.</text>
</comment>
<keyword evidence="2" id="KW-0479">Metal-binding</keyword>
<reference evidence="6" key="1">
    <citation type="journal article" date="2015" name="Genome Announc.">
        <title>Draft Genome Sequence of Tolypothrix boutellei Strain VB521301.</title>
        <authorList>
            <person name="Chandrababunaidu M.M."/>
            <person name="Singh D."/>
            <person name="Sen D."/>
            <person name="Bhan S."/>
            <person name="Das S."/>
            <person name="Gupta A."/>
            <person name="Adhikary S.P."/>
            <person name="Tripathy S."/>
        </authorList>
    </citation>
    <scope>NUCLEOTIDE SEQUENCE</scope>
    <source>
        <strain evidence="6">VB521301</strain>
    </source>
</reference>
<evidence type="ECO:0000256" key="3">
    <source>
        <dbReference type="ARBA" id="ARBA00023004"/>
    </source>
</evidence>
<reference evidence="6" key="2">
    <citation type="submission" date="2019-11" db="EMBL/GenBank/DDBJ databases">
        <title>Improved Assembly of Tolypothrix boutellei genome.</title>
        <authorList>
            <person name="Sarangi A.N."/>
            <person name="Mukherjee M."/>
            <person name="Ghosh S."/>
            <person name="Singh D."/>
            <person name="Das A."/>
            <person name="Kant S."/>
            <person name="Prusty A."/>
            <person name="Tripathy S."/>
        </authorList>
    </citation>
    <scope>NUCLEOTIDE SEQUENCE</scope>
    <source>
        <strain evidence="6">VB521301</strain>
    </source>
</reference>
<accession>A0A8S9TDY8</accession>
<keyword evidence="7" id="KW-1185">Reference proteome</keyword>
<dbReference type="InterPro" id="IPR050377">
    <property type="entry name" value="Radical_SAM_PqqE_MftC-like"/>
</dbReference>
<keyword evidence="1" id="KW-0949">S-adenosyl-L-methionine</keyword>
<name>A0A8S9TDY8_9CYAN</name>
<protein>
    <submittedName>
        <fullName evidence="6">Radical SAM protein</fullName>
    </submittedName>
</protein>
<evidence type="ECO:0000256" key="2">
    <source>
        <dbReference type="ARBA" id="ARBA00022723"/>
    </source>
</evidence>
<dbReference type="EMBL" id="JHEG04000001">
    <property type="protein sequence ID" value="KAF3890368.1"/>
    <property type="molecule type" value="Genomic_DNA"/>
</dbReference>
<dbReference type="SUPFAM" id="SSF102114">
    <property type="entry name" value="Radical SAM enzymes"/>
    <property type="match status" value="1"/>
</dbReference>
<dbReference type="InterPro" id="IPR058240">
    <property type="entry name" value="rSAM_sf"/>
</dbReference>
<dbReference type="InterPro" id="IPR013785">
    <property type="entry name" value="Aldolase_TIM"/>
</dbReference>
<dbReference type="OrthoDB" id="7021155at2"/>
<dbReference type="CDD" id="cd01335">
    <property type="entry name" value="Radical_SAM"/>
    <property type="match status" value="1"/>
</dbReference>
<organism evidence="6 7">
    <name type="scientific">Tolypothrix bouteillei VB521301</name>
    <dbReference type="NCBI Taxonomy" id="1479485"/>
    <lineage>
        <taxon>Bacteria</taxon>
        <taxon>Bacillati</taxon>
        <taxon>Cyanobacteriota</taxon>
        <taxon>Cyanophyceae</taxon>
        <taxon>Nostocales</taxon>
        <taxon>Tolypothrichaceae</taxon>
        <taxon>Tolypothrix</taxon>
    </lineage>
</organism>
<evidence type="ECO:0000256" key="1">
    <source>
        <dbReference type="ARBA" id="ARBA00022691"/>
    </source>
</evidence>
<dbReference type="Pfam" id="PF04055">
    <property type="entry name" value="Radical_SAM"/>
    <property type="match status" value="1"/>
</dbReference>
<dbReference type="SFLD" id="SFLDG01067">
    <property type="entry name" value="SPASM/twitch_domain_containing"/>
    <property type="match status" value="1"/>
</dbReference>
<dbReference type="Proteomes" id="UP000029738">
    <property type="component" value="Unassembled WGS sequence"/>
</dbReference>
<dbReference type="PANTHER" id="PTHR11228">
    <property type="entry name" value="RADICAL SAM DOMAIN PROTEIN"/>
    <property type="match status" value="1"/>
</dbReference>
<evidence type="ECO:0000259" key="5">
    <source>
        <dbReference type="PROSITE" id="PS51918"/>
    </source>
</evidence>
<dbReference type="PROSITE" id="PS51918">
    <property type="entry name" value="RADICAL_SAM"/>
    <property type="match status" value="1"/>
</dbReference>
<dbReference type="Gene3D" id="3.20.20.70">
    <property type="entry name" value="Aldolase class I"/>
    <property type="match status" value="1"/>
</dbReference>
<dbReference type="PANTHER" id="PTHR11228:SF7">
    <property type="entry name" value="PQQA PEPTIDE CYCLASE"/>
    <property type="match status" value="1"/>
</dbReference>
<keyword evidence="3" id="KW-0408">Iron</keyword>
<dbReference type="RefSeq" id="WP_050045534.1">
    <property type="nucleotide sequence ID" value="NZ_JHEG04000001.1"/>
</dbReference>
<dbReference type="GO" id="GO:0046872">
    <property type="term" value="F:metal ion binding"/>
    <property type="evidence" value="ECO:0007669"/>
    <property type="project" value="UniProtKB-KW"/>
</dbReference>
<sequence length="386" mass="43555">MSIQNEPVFKIPARQNPVENLSQKTPNPMGVLDTLQLVLQTGGPGCCIFAINNACNANCGFCNFARDTLSKEQWKFVDCEEGIESINILFREGIRYLVFTGGEPTLNPNLIRFVEHGTRLGIKCMVVTNGGLLTATKINQLADAGLSSFIISVDAATQSAHEKNRGLEGVCNRIKEANKLLADIGMHATASVTMSHLVDYDALPNFLKSLGFRSVVFSYPLTQLSSTFLGYSDSGLVTHTNDSLWQAYEKIKQMKKQFQVVNPTLSLEEMQRFVRDEDQKYPCLGGYRFFFLDWNLQMWRCHFWHEPMCSIYEFDSSKLVRDGCTKCMINCYRDPSLMQHIAVSVHDAYESVKQGKLLNAVKTLASKKNLDSLRSVIEELPWIIRF</sequence>
<dbReference type="GO" id="GO:0051536">
    <property type="term" value="F:iron-sulfur cluster binding"/>
    <property type="evidence" value="ECO:0007669"/>
    <property type="project" value="UniProtKB-KW"/>
</dbReference>
<dbReference type="SFLD" id="SFLDS00029">
    <property type="entry name" value="Radical_SAM"/>
    <property type="match status" value="1"/>
</dbReference>
<dbReference type="InterPro" id="IPR007197">
    <property type="entry name" value="rSAM"/>
</dbReference>
<evidence type="ECO:0000256" key="4">
    <source>
        <dbReference type="ARBA" id="ARBA00023014"/>
    </source>
</evidence>